<accession>A0A450XXD6</accession>
<evidence type="ECO:0000313" key="1">
    <source>
        <dbReference type="EMBL" id="VFK33907.1"/>
    </source>
</evidence>
<reference evidence="1" key="1">
    <citation type="submission" date="2019-02" db="EMBL/GenBank/DDBJ databases">
        <authorList>
            <person name="Gruber-Vodicka R. H."/>
            <person name="Seah K. B. B."/>
        </authorList>
    </citation>
    <scope>NUCLEOTIDE SEQUENCE</scope>
    <source>
        <strain evidence="1">BECK_BZ197</strain>
    </source>
</reference>
<gene>
    <name evidence="1" type="ORF">BECKMB1821G_GA0114241_11981</name>
</gene>
<dbReference type="EMBL" id="CAADFO010000198">
    <property type="protein sequence ID" value="VFK33907.1"/>
    <property type="molecule type" value="Genomic_DNA"/>
</dbReference>
<dbReference type="AlphaFoldDB" id="A0A450XXD6"/>
<sequence>MDGRGQAVIFLRNLRSRYAGICTLGNIFVERLWLTVKYEDIYRKDYGSVLELDEYFGFYNQGRPHALANHTPFEARRSPIWGAKPRRPDDLMDKA</sequence>
<organism evidence="1">
    <name type="scientific">Candidatus Kentrum sp. MB</name>
    <dbReference type="NCBI Taxonomy" id="2138164"/>
    <lineage>
        <taxon>Bacteria</taxon>
        <taxon>Pseudomonadati</taxon>
        <taxon>Pseudomonadota</taxon>
        <taxon>Gammaproteobacteria</taxon>
        <taxon>Candidatus Kentrum</taxon>
    </lineage>
</organism>
<proteinExistence type="predicted"/>
<name>A0A450XXD6_9GAMM</name>
<protein>
    <submittedName>
        <fullName evidence="1">Putative transposase</fullName>
    </submittedName>
</protein>